<keyword evidence="3" id="KW-0268">Exocytosis</keyword>
<dbReference type="STRING" id="1314781.A0A165QLF5"/>
<evidence type="ECO:0000256" key="4">
    <source>
        <dbReference type="ARBA" id="ARBA00023054"/>
    </source>
</evidence>
<dbReference type="PANTHER" id="PTHR12100">
    <property type="entry name" value="SEC10"/>
    <property type="match status" value="1"/>
</dbReference>
<dbReference type="GO" id="GO:0006893">
    <property type="term" value="P:Golgi to plasma membrane transport"/>
    <property type="evidence" value="ECO:0007669"/>
    <property type="project" value="TreeGrafter"/>
</dbReference>
<protein>
    <submittedName>
        <fullName evidence="9">Exocyst complex component Sec10</fullName>
    </submittedName>
</protein>
<keyword evidence="4 5" id="KW-0175">Coiled coil</keyword>
<dbReference type="Proteomes" id="UP000077266">
    <property type="component" value="Unassembled WGS sequence"/>
</dbReference>
<accession>A0A165QLF5</accession>
<evidence type="ECO:0000256" key="2">
    <source>
        <dbReference type="ARBA" id="ARBA00022448"/>
    </source>
</evidence>
<comment type="similarity">
    <text evidence="1">Belongs to the SEC10 family.</text>
</comment>
<feature type="domain" description="Exocyst complex component Sec10-like alpha-helical bundle" evidence="7">
    <location>
        <begin position="174"/>
        <end position="817"/>
    </location>
</feature>
<feature type="region of interest" description="Disordered" evidence="6">
    <location>
        <begin position="820"/>
        <end position="843"/>
    </location>
</feature>
<feature type="coiled-coil region" evidence="5">
    <location>
        <begin position="55"/>
        <end position="89"/>
    </location>
</feature>
<feature type="compositionally biased region" description="Basic and acidic residues" evidence="6">
    <location>
        <begin position="507"/>
        <end position="521"/>
    </location>
</feature>
<feature type="compositionally biased region" description="Low complexity" evidence="6">
    <location>
        <begin position="387"/>
        <end position="403"/>
    </location>
</feature>
<feature type="region of interest" description="Disordered" evidence="6">
    <location>
        <begin position="502"/>
        <end position="521"/>
    </location>
</feature>
<feature type="region of interest" description="Disordered" evidence="6">
    <location>
        <begin position="381"/>
        <end position="403"/>
    </location>
</feature>
<dbReference type="PANTHER" id="PTHR12100:SF0">
    <property type="entry name" value="EXOCYST COMPLEX COMPONENT 5"/>
    <property type="match status" value="1"/>
</dbReference>
<sequence length="915" mass="100589">MALPLYTLDPAVEEHLQLKTFEEKFDVKDFISSLSEKLIAQSKADAGPYDPKPFIRTFELAVDRLIAVRKELQKQTEAAETSVNSAERDYSKRMGEINGGFDTVTKSFTSMESKINEVGRTAIRVGEQLESVHVSRQRAQAAYDLVDYYNQFSRGDTSKLDALRKEGGRDGRAQTAIILRRLNVVAKEVDLPAADKTRDAIDKYCEKFEKDMLRLFDKCYRKSDPKMMAHCAQTLLDFNGGASCVQIYVNQHDFFISKHRVQDVNTVESNTLWETLPDPDVSPPKTEPGLAALFDDVRSTMKMESQIVQVVFPNPPAVMQVFLQRVFGQPIQQYIEQLLSKASGLSNLSFLRMLHLAHVQTSALVDYLKTFELTAISRPSSAGDRLSVSTPGGPASSGSSSTAVGNILDSAMEELFSREIGQYLERESKSLGELYSAFLSRFTKYHEIASKTKATGLFDRVVNQLGATTTSSTGSSGTTTAAKATAAFMKFSGITTSSAAAPAAASTEKDGKPAEDPVREADGELSVEVAEKMLKWHAEAVGRCVEFGASTEVPKQAFALLRVISEALGRSYVEAALDTAVARLDARDAKLEPSVAPLATLRSVDLICTLWQQYTNIALLPLASSSVTVRREMVIYNNQTIGRIESSVNTVLLKIMDAVIAWLAAQLAKQKKNDFKPKNDDLSFARVNTEPCQACCEMLEKVRDASMENLSGKNQEVFLTEIGVAFHGLLLEHLKKFPVSATGGLMLAKDLKSYQDTIASFNLPALQERFEFIRQLGNVFLVRPEILRGYITEGYLGRIDAQLLRPYLAQRADWGTFERGFDDEVPRSPATPAEQEQQQSKSRFGLGVGMGVGRLAGMMRDLEGLRIGFDELPNVSAYKPAGFSMPTMSLAGLGLPLTQQLPSTPNPGTPHVGPA</sequence>
<dbReference type="Pfam" id="PF20667">
    <property type="entry name" value="Sec10_N"/>
    <property type="match status" value="1"/>
</dbReference>
<reference evidence="9 10" key="1">
    <citation type="journal article" date="2016" name="Mol. Biol. Evol.">
        <title>Comparative Genomics of Early-Diverging Mushroom-Forming Fungi Provides Insights into the Origins of Lignocellulose Decay Capabilities.</title>
        <authorList>
            <person name="Nagy L.G."/>
            <person name="Riley R."/>
            <person name="Tritt A."/>
            <person name="Adam C."/>
            <person name="Daum C."/>
            <person name="Floudas D."/>
            <person name="Sun H."/>
            <person name="Yadav J.S."/>
            <person name="Pangilinan J."/>
            <person name="Larsson K.H."/>
            <person name="Matsuura K."/>
            <person name="Barry K."/>
            <person name="Labutti K."/>
            <person name="Kuo R."/>
            <person name="Ohm R.A."/>
            <person name="Bhattacharya S.S."/>
            <person name="Shirouzu T."/>
            <person name="Yoshinaga Y."/>
            <person name="Martin F.M."/>
            <person name="Grigoriev I.V."/>
            <person name="Hibbett D.S."/>
        </authorList>
    </citation>
    <scope>NUCLEOTIDE SEQUENCE [LARGE SCALE GENOMIC DNA]</scope>
    <source>
        <strain evidence="9 10">HHB12029</strain>
    </source>
</reference>
<gene>
    <name evidence="9" type="ORF">EXIGLDRAFT_690569</name>
</gene>
<name>A0A165QLF5_EXIGL</name>
<evidence type="ECO:0000259" key="8">
    <source>
        <dbReference type="Pfam" id="PF20667"/>
    </source>
</evidence>
<evidence type="ECO:0000256" key="1">
    <source>
        <dbReference type="ARBA" id="ARBA00006572"/>
    </source>
</evidence>
<dbReference type="GO" id="GO:0006887">
    <property type="term" value="P:exocytosis"/>
    <property type="evidence" value="ECO:0007669"/>
    <property type="project" value="UniProtKB-KW"/>
</dbReference>
<feature type="domain" description="Exocyst complex component Sec10 N-terminal" evidence="8">
    <location>
        <begin position="51"/>
        <end position="165"/>
    </location>
</feature>
<evidence type="ECO:0000313" key="10">
    <source>
        <dbReference type="Proteomes" id="UP000077266"/>
    </source>
</evidence>
<dbReference type="EMBL" id="KV425882">
    <property type="protein sequence ID" value="KZW03782.1"/>
    <property type="molecule type" value="Genomic_DNA"/>
</dbReference>
<dbReference type="InParanoid" id="A0A165QLF5"/>
<feature type="region of interest" description="Disordered" evidence="6">
    <location>
        <begin position="896"/>
        <end position="915"/>
    </location>
</feature>
<keyword evidence="10" id="KW-1185">Reference proteome</keyword>
<dbReference type="InterPro" id="IPR009976">
    <property type="entry name" value="Sec10-like"/>
</dbReference>
<dbReference type="AlphaFoldDB" id="A0A165QLF5"/>
<dbReference type="InterPro" id="IPR048627">
    <property type="entry name" value="Sec10_HB"/>
</dbReference>
<evidence type="ECO:0000256" key="3">
    <source>
        <dbReference type="ARBA" id="ARBA00022483"/>
    </source>
</evidence>
<organism evidence="9 10">
    <name type="scientific">Exidia glandulosa HHB12029</name>
    <dbReference type="NCBI Taxonomy" id="1314781"/>
    <lineage>
        <taxon>Eukaryota</taxon>
        <taxon>Fungi</taxon>
        <taxon>Dikarya</taxon>
        <taxon>Basidiomycota</taxon>
        <taxon>Agaricomycotina</taxon>
        <taxon>Agaricomycetes</taxon>
        <taxon>Auriculariales</taxon>
        <taxon>Exidiaceae</taxon>
        <taxon>Exidia</taxon>
    </lineage>
</organism>
<proteinExistence type="inferred from homology"/>
<dbReference type="Pfam" id="PF07393">
    <property type="entry name" value="Sec10_HB"/>
    <property type="match status" value="1"/>
</dbReference>
<keyword evidence="2" id="KW-0813">Transport</keyword>
<evidence type="ECO:0000259" key="7">
    <source>
        <dbReference type="Pfam" id="PF07393"/>
    </source>
</evidence>
<dbReference type="InterPro" id="IPR048625">
    <property type="entry name" value="Sec10_N"/>
</dbReference>
<evidence type="ECO:0000313" key="9">
    <source>
        <dbReference type="EMBL" id="KZW03782.1"/>
    </source>
</evidence>
<dbReference type="GO" id="GO:0000145">
    <property type="term" value="C:exocyst"/>
    <property type="evidence" value="ECO:0007669"/>
    <property type="project" value="TreeGrafter"/>
</dbReference>
<evidence type="ECO:0000256" key="6">
    <source>
        <dbReference type="SAM" id="MobiDB-lite"/>
    </source>
</evidence>
<evidence type="ECO:0000256" key="5">
    <source>
        <dbReference type="SAM" id="Coils"/>
    </source>
</evidence>
<dbReference type="OrthoDB" id="125856at2759"/>
<dbReference type="FunCoup" id="A0A165QLF5">
    <property type="interactions" value="578"/>
</dbReference>